<dbReference type="EMBL" id="LSBJ02000005">
    <property type="protein sequence ID" value="OAQ64485.1"/>
    <property type="molecule type" value="Genomic_DNA"/>
</dbReference>
<protein>
    <submittedName>
        <fullName evidence="2">Uncharacterized protein</fullName>
    </submittedName>
</protein>
<reference evidence="2 3" key="1">
    <citation type="journal article" date="2016" name="PLoS Pathog.">
        <title>Biosynthesis of antibiotic leucinostatins in bio-control fungus Purpureocillium lilacinum and their inhibition on phytophthora revealed by genome mining.</title>
        <authorList>
            <person name="Wang G."/>
            <person name="Liu Z."/>
            <person name="Lin R."/>
            <person name="Li E."/>
            <person name="Mao Z."/>
            <person name="Ling J."/>
            <person name="Yang Y."/>
            <person name="Yin W.B."/>
            <person name="Xie B."/>
        </authorList>
    </citation>
    <scope>NUCLEOTIDE SEQUENCE [LARGE SCALE GENOMIC DNA]</scope>
    <source>
        <strain evidence="2">170</strain>
    </source>
</reference>
<dbReference type="STRING" id="1380566.A0A179FFV3"/>
<dbReference type="OrthoDB" id="5946976at2759"/>
<dbReference type="RefSeq" id="XP_018141799.1">
    <property type="nucleotide sequence ID" value="XM_018291671.1"/>
</dbReference>
<name>A0A179FFV3_METCM</name>
<comment type="caution">
    <text evidence="2">The sequence shown here is derived from an EMBL/GenBank/DDBJ whole genome shotgun (WGS) entry which is preliminary data.</text>
</comment>
<dbReference type="GeneID" id="28855665"/>
<dbReference type="KEGG" id="pchm:VFPPC_13899"/>
<evidence type="ECO:0000256" key="1">
    <source>
        <dbReference type="SAM" id="SignalP"/>
    </source>
</evidence>
<feature type="signal peptide" evidence="1">
    <location>
        <begin position="1"/>
        <end position="20"/>
    </location>
</feature>
<keyword evidence="1" id="KW-0732">Signal</keyword>
<dbReference type="InterPro" id="IPR049511">
    <property type="entry name" value="PGH-like_rpt"/>
</dbReference>
<feature type="chain" id="PRO_5008101623" evidence="1">
    <location>
        <begin position="21"/>
        <end position="282"/>
    </location>
</feature>
<accession>A0A179FFV3</accession>
<evidence type="ECO:0000313" key="2">
    <source>
        <dbReference type="EMBL" id="OAQ64485.1"/>
    </source>
</evidence>
<evidence type="ECO:0000313" key="3">
    <source>
        <dbReference type="Proteomes" id="UP000078397"/>
    </source>
</evidence>
<keyword evidence="3" id="KW-1185">Reference proteome</keyword>
<gene>
    <name evidence="2" type="ORF">VFPPC_13899</name>
</gene>
<dbReference type="AlphaFoldDB" id="A0A179FFV3"/>
<organism evidence="2 3">
    <name type="scientific">Pochonia chlamydosporia 170</name>
    <dbReference type="NCBI Taxonomy" id="1380566"/>
    <lineage>
        <taxon>Eukaryota</taxon>
        <taxon>Fungi</taxon>
        <taxon>Dikarya</taxon>
        <taxon>Ascomycota</taxon>
        <taxon>Pezizomycotina</taxon>
        <taxon>Sordariomycetes</taxon>
        <taxon>Hypocreomycetidae</taxon>
        <taxon>Hypocreales</taxon>
        <taxon>Clavicipitaceae</taxon>
        <taxon>Pochonia</taxon>
    </lineage>
</organism>
<dbReference type="Proteomes" id="UP000078397">
    <property type="component" value="Unassembled WGS sequence"/>
</dbReference>
<dbReference type="Pfam" id="PF17660">
    <property type="entry name" value="BTRD1"/>
    <property type="match status" value="5"/>
</dbReference>
<proteinExistence type="predicted"/>
<sequence>MLAKLTATVLLLATTAYTAAIAPVYQYELGLNSTAYQQKFNELVKAGYRLTYVSGYPDEHNHTLFSGIWKKTSTSVPWVARHGLTGAAYDALSAQLKAQKYHPVVLNAYNIENGEPRFATIWEKPSAAVTWQQQRDMTEAGFRAKISALSPLRVTTLTRYTVGNEMRFAATWGKRTTADWHGDWYPALGKPRMDNGPMADGYKAISLDAFSVNGQPMFDAVWQRYSSGGWDQAVTYGQTWGTRESFESGYKYMASQGFGPRVLTGYYVKDCGVQYVGTFEKD</sequence>